<evidence type="ECO:0000256" key="2">
    <source>
        <dbReference type="ARBA" id="ARBA00008226"/>
    </source>
</evidence>
<dbReference type="GO" id="GO:0004820">
    <property type="term" value="F:glycine-tRNA ligase activity"/>
    <property type="evidence" value="ECO:0007669"/>
    <property type="project" value="UniProtKB-UniRule"/>
</dbReference>
<dbReference type="PRINTS" id="PR01045">
    <property type="entry name" value="TRNASYNTHGB"/>
</dbReference>
<gene>
    <name evidence="11" type="primary">glyS</name>
    <name evidence="13" type="ORF">TAO_0150</name>
</gene>
<dbReference type="GO" id="GO:0005524">
    <property type="term" value="F:ATP binding"/>
    <property type="evidence" value="ECO:0007669"/>
    <property type="project" value="UniProtKB-UniRule"/>
</dbReference>
<name>A0A1Q2SK79_9GAMM</name>
<proteinExistence type="inferred from homology"/>
<evidence type="ECO:0000256" key="11">
    <source>
        <dbReference type="HAMAP-Rule" id="MF_00255"/>
    </source>
</evidence>
<dbReference type="PANTHER" id="PTHR30075">
    <property type="entry name" value="GLYCYL-TRNA SYNTHETASE"/>
    <property type="match status" value="1"/>
</dbReference>
<comment type="subcellular location">
    <subcellularLocation>
        <location evidence="1 11">Cytoplasm</location>
    </subcellularLocation>
</comment>
<dbReference type="InterPro" id="IPR006194">
    <property type="entry name" value="Gly-tRNA-synth_heterodimer"/>
</dbReference>
<dbReference type="GO" id="GO:0006426">
    <property type="term" value="P:glycyl-tRNA aminoacylation"/>
    <property type="evidence" value="ECO:0007669"/>
    <property type="project" value="UniProtKB-UniRule"/>
</dbReference>
<dbReference type="GO" id="GO:0004814">
    <property type="term" value="F:arginine-tRNA ligase activity"/>
    <property type="evidence" value="ECO:0007669"/>
    <property type="project" value="InterPro"/>
</dbReference>
<accession>A0A1Q2SK79</accession>
<evidence type="ECO:0000256" key="1">
    <source>
        <dbReference type="ARBA" id="ARBA00004496"/>
    </source>
</evidence>
<sequence length="692" mass="77515">MDKTRDLLVEIGTEELPPKALNALSKNFAQELSQRIESSGLTYTDLKSYGSPRRLGVWVQDLAISQLDRVVERRGPALAVAFTKEGQPTAAAQGFAHSCGVLVDALDRIENDKGIWLVYRQRQEGVLTQELLPAILAQAIQALLIPKRMRWSNLQAEFIRPVHWLILLFGDEIIPATLLGVQADRKTWGHRFHCLAPLYLSKPADYVSLLETQGKVLVDFSVRRETINTQVMAAAQSLGGKALIDEALLDEVTGLVEWPVTLAGEFDKAFLTLPTEALIATMQSHQKYFPVQDEQGRLMPYFITVCNIESENPATVVAGNERVIRPRLTDAAFFYATDCKTPLIGYNDRLKRITFQEKLGSIFDKTTRIAQLARYIARDIGGNENWAERAGFLSKCDLATAMVAEFPELQGVMGRYYALHSHEPAEVAEALREQYLPRFAGDILPRTATGQALSLADRLDTLIGLFGIGQAPSGDKDPYGLRRAALGVLRIMIESKLALDLLHLLTLSCENYGHHLLEKNIVAQHVYDYLLERLRSYYLEAGFRVDEIEAVLVLRPRQPWDFDRRLKAVSAFLTLPEATSLAAANKRIQNILRKHEEAIPAQIQPELLQAPAEQSLADKVYTLEQEIALLLETGDYGAALKILAGLRDPIDRFFDEVMVRVEDLALRANRLALLTRVQTLFLQVADISRLQI</sequence>
<dbReference type="Pfam" id="PF05746">
    <property type="entry name" value="DALR_1"/>
    <property type="match status" value="1"/>
</dbReference>
<keyword evidence="9 11" id="KW-0030">Aminoacyl-tRNA synthetase</keyword>
<evidence type="ECO:0000259" key="12">
    <source>
        <dbReference type="SMART" id="SM00836"/>
    </source>
</evidence>
<evidence type="ECO:0000256" key="5">
    <source>
        <dbReference type="ARBA" id="ARBA00022598"/>
    </source>
</evidence>
<comment type="subunit">
    <text evidence="3 11">Tetramer of two alpha and two beta subunits.</text>
</comment>
<dbReference type="PROSITE" id="PS50861">
    <property type="entry name" value="AA_TRNA_LIGASE_II_GLYAB"/>
    <property type="match status" value="1"/>
</dbReference>
<keyword evidence="7 11" id="KW-0067">ATP-binding</keyword>
<dbReference type="EC" id="6.1.1.14" evidence="11"/>
<keyword evidence="14" id="KW-1185">Reference proteome</keyword>
<dbReference type="RefSeq" id="WP_096526179.1">
    <property type="nucleotide sequence ID" value="NZ_AP014836.1"/>
</dbReference>
<dbReference type="GO" id="GO:0006420">
    <property type="term" value="P:arginyl-tRNA aminoacylation"/>
    <property type="evidence" value="ECO:0007669"/>
    <property type="project" value="InterPro"/>
</dbReference>
<dbReference type="KEGG" id="ntt:TAO_0150"/>
<feature type="domain" description="DALR anticodon binding" evidence="12">
    <location>
        <begin position="588"/>
        <end position="690"/>
    </location>
</feature>
<keyword evidence="6 11" id="KW-0547">Nucleotide-binding</keyword>
<reference evidence="13 14" key="1">
    <citation type="journal article" date="2017" name="ISME J.">
        <title>An acid-tolerant ammonia-oxidizing ?-proteobacterium from soil.</title>
        <authorList>
            <person name="Hayatsu M."/>
            <person name="Tago K."/>
            <person name="Uchiyama I."/>
            <person name="Toyoda A."/>
            <person name="Wang Y."/>
            <person name="Shimomura Y."/>
            <person name="Okubo T."/>
            <person name="Kurisu F."/>
            <person name="Hirono Y."/>
            <person name="Nonaka K."/>
            <person name="Akiyama H."/>
            <person name="Itoh T."/>
            <person name="Takami H."/>
        </authorList>
    </citation>
    <scope>NUCLEOTIDE SEQUENCE [LARGE SCALE GENOMIC DNA]</scope>
    <source>
        <strain evidence="13 14">TAO100</strain>
    </source>
</reference>
<dbReference type="GO" id="GO:0005829">
    <property type="term" value="C:cytosol"/>
    <property type="evidence" value="ECO:0007669"/>
    <property type="project" value="TreeGrafter"/>
</dbReference>
<dbReference type="Pfam" id="PF02092">
    <property type="entry name" value="tRNA_synt_2f"/>
    <property type="match status" value="1"/>
</dbReference>
<evidence type="ECO:0000256" key="4">
    <source>
        <dbReference type="ARBA" id="ARBA00022490"/>
    </source>
</evidence>
<dbReference type="OrthoDB" id="9775440at2"/>
<comment type="catalytic activity">
    <reaction evidence="10 11">
        <text>tRNA(Gly) + glycine + ATP = glycyl-tRNA(Gly) + AMP + diphosphate</text>
        <dbReference type="Rhea" id="RHEA:16013"/>
        <dbReference type="Rhea" id="RHEA-COMP:9664"/>
        <dbReference type="Rhea" id="RHEA-COMP:9683"/>
        <dbReference type="ChEBI" id="CHEBI:30616"/>
        <dbReference type="ChEBI" id="CHEBI:33019"/>
        <dbReference type="ChEBI" id="CHEBI:57305"/>
        <dbReference type="ChEBI" id="CHEBI:78442"/>
        <dbReference type="ChEBI" id="CHEBI:78522"/>
        <dbReference type="ChEBI" id="CHEBI:456215"/>
        <dbReference type="EC" id="6.1.1.14"/>
    </reaction>
</comment>
<comment type="similarity">
    <text evidence="2 11">Belongs to the class-II aminoacyl-tRNA synthetase family.</text>
</comment>
<evidence type="ECO:0000256" key="9">
    <source>
        <dbReference type="ARBA" id="ARBA00023146"/>
    </source>
</evidence>
<dbReference type="Proteomes" id="UP000243679">
    <property type="component" value="Chromosome"/>
</dbReference>
<dbReference type="PANTHER" id="PTHR30075:SF2">
    <property type="entry name" value="GLYCINE--TRNA LIGASE, CHLOROPLASTIC_MITOCHONDRIAL 2"/>
    <property type="match status" value="1"/>
</dbReference>
<evidence type="ECO:0000313" key="14">
    <source>
        <dbReference type="Proteomes" id="UP000243679"/>
    </source>
</evidence>
<dbReference type="EMBL" id="AP014836">
    <property type="protein sequence ID" value="BAW79520.1"/>
    <property type="molecule type" value="Genomic_DNA"/>
</dbReference>
<keyword evidence="5 11" id="KW-0436">Ligase</keyword>
<evidence type="ECO:0000313" key="13">
    <source>
        <dbReference type="EMBL" id="BAW79520.1"/>
    </source>
</evidence>
<dbReference type="InterPro" id="IPR015944">
    <property type="entry name" value="Gly-tRNA-synth_bsu"/>
</dbReference>
<organism evidence="13 14">
    <name type="scientific">Candidatus Nitrosoglobus terrae</name>
    <dbReference type="NCBI Taxonomy" id="1630141"/>
    <lineage>
        <taxon>Bacteria</taxon>
        <taxon>Pseudomonadati</taxon>
        <taxon>Pseudomonadota</taxon>
        <taxon>Gammaproteobacteria</taxon>
        <taxon>Chromatiales</taxon>
        <taxon>Chromatiaceae</taxon>
        <taxon>Candidatus Nitrosoglobus</taxon>
    </lineage>
</organism>
<dbReference type="AlphaFoldDB" id="A0A1Q2SK79"/>
<evidence type="ECO:0000256" key="7">
    <source>
        <dbReference type="ARBA" id="ARBA00022840"/>
    </source>
</evidence>
<dbReference type="SUPFAM" id="SSF109604">
    <property type="entry name" value="HD-domain/PDEase-like"/>
    <property type="match status" value="1"/>
</dbReference>
<keyword evidence="8 11" id="KW-0648">Protein biosynthesis</keyword>
<dbReference type="NCBIfam" id="TIGR00211">
    <property type="entry name" value="glyS"/>
    <property type="match status" value="1"/>
</dbReference>
<evidence type="ECO:0000256" key="6">
    <source>
        <dbReference type="ARBA" id="ARBA00022741"/>
    </source>
</evidence>
<evidence type="ECO:0000256" key="3">
    <source>
        <dbReference type="ARBA" id="ARBA00011209"/>
    </source>
</evidence>
<dbReference type="SMART" id="SM00836">
    <property type="entry name" value="DALR_1"/>
    <property type="match status" value="1"/>
</dbReference>
<dbReference type="Gene3D" id="1.10.730.10">
    <property type="entry name" value="Isoleucyl-tRNA Synthetase, Domain 1"/>
    <property type="match status" value="1"/>
</dbReference>
<evidence type="ECO:0000256" key="8">
    <source>
        <dbReference type="ARBA" id="ARBA00022917"/>
    </source>
</evidence>
<dbReference type="InterPro" id="IPR008909">
    <property type="entry name" value="DALR_anticod-bd"/>
</dbReference>
<protein>
    <recommendedName>
        <fullName evidence="11">Glycine--tRNA ligase beta subunit</fullName>
        <ecNumber evidence="11">6.1.1.14</ecNumber>
    </recommendedName>
    <alternativeName>
        <fullName evidence="11">Glycyl-tRNA synthetase beta subunit</fullName>
        <shortName evidence="11">GlyRS</shortName>
    </alternativeName>
</protein>
<dbReference type="HAMAP" id="MF_00255">
    <property type="entry name" value="Gly_tRNA_synth_beta"/>
    <property type="match status" value="1"/>
</dbReference>
<evidence type="ECO:0000256" key="10">
    <source>
        <dbReference type="ARBA" id="ARBA00047937"/>
    </source>
</evidence>
<keyword evidence="4 11" id="KW-0963">Cytoplasm</keyword>